<protein>
    <submittedName>
        <fullName evidence="2">GLPGLI family protein</fullName>
    </submittedName>
</protein>
<accession>A0A1G9M5E5</accession>
<dbReference type="Proteomes" id="UP000199226">
    <property type="component" value="Unassembled WGS sequence"/>
</dbReference>
<sequence>MKRIILSFALLFIGTGIFAQSTNSASTSKIAEGTIIYTVEWKLPEQMQAMASSFPKELTVYFKGDSSSLKTESPMYSSTNILNVSKEYERLLLDIPMMGKKFSVLFSPADQERIQANLPELALKAGTETKTIAGYKVLKHDVNEKKSNQNSEAWFTKDVEVTPNALSRFFDKNYGFPVEFVSYMNGMSVKAVVKEIKAGTVPAGSFSASKDFEEISLEQLMQMQGGR</sequence>
<organism evidence="2 3">
    <name type="scientific">Daejeonella rubra</name>
    <dbReference type="NCBI Taxonomy" id="990371"/>
    <lineage>
        <taxon>Bacteria</taxon>
        <taxon>Pseudomonadati</taxon>
        <taxon>Bacteroidota</taxon>
        <taxon>Sphingobacteriia</taxon>
        <taxon>Sphingobacteriales</taxon>
        <taxon>Sphingobacteriaceae</taxon>
        <taxon>Daejeonella</taxon>
    </lineage>
</organism>
<name>A0A1G9M5E5_9SPHI</name>
<proteinExistence type="predicted"/>
<keyword evidence="1" id="KW-0732">Signal</keyword>
<dbReference type="RefSeq" id="WP_090698023.1">
    <property type="nucleotide sequence ID" value="NZ_FNHH01000001.1"/>
</dbReference>
<dbReference type="AlphaFoldDB" id="A0A1G9M5E5"/>
<keyword evidence="3" id="KW-1185">Reference proteome</keyword>
<dbReference type="STRING" id="990371.SAMN05421813_101226"/>
<feature type="signal peptide" evidence="1">
    <location>
        <begin position="1"/>
        <end position="19"/>
    </location>
</feature>
<gene>
    <name evidence="2" type="ORF">SAMN05421813_101226</name>
</gene>
<dbReference type="OrthoDB" id="1467107at2"/>
<feature type="chain" id="PRO_5011626933" evidence="1">
    <location>
        <begin position="20"/>
        <end position="227"/>
    </location>
</feature>
<evidence type="ECO:0000313" key="3">
    <source>
        <dbReference type="Proteomes" id="UP000199226"/>
    </source>
</evidence>
<evidence type="ECO:0000256" key="1">
    <source>
        <dbReference type="SAM" id="SignalP"/>
    </source>
</evidence>
<reference evidence="3" key="1">
    <citation type="submission" date="2016-10" db="EMBL/GenBank/DDBJ databases">
        <authorList>
            <person name="Varghese N."/>
            <person name="Submissions S."/>
        </authorList>
    </citation>
    <scope>NUCLEOTIDE SEQUENCE [LARGE SCALE GENOMIC DNA]</scope>
    <source>
        <strain evidence="3">DSM 24536</strain>
    </source>
</reference>
<evidence type="ECO:0000313" key="2">
    <source>
        <dbReference type="EMBL" id="SDL69171.1"/>
    </source>
</evidence>
<dbReference type="EMBL" id="FNHH01000001">
    <property type="protein sequence ID" value="SDL69171.1"/>
    <property type="molecule type" value="Genomic_DNA"/>
</dbReference>